<dbReference type="InterPro" id="IPR036388">
    <property type="entry name" value="WH-like_DNA-bd_sf"/>
</dbReference>
<feature type="compositionally biased region" description="Basic residues" evidence="3">
    <location>
        <begin position="57"/>
        <end position="74"/>
    </location>
</feature>
<feature type="compositionally biased region" description="Basic and acidic residues" evidence="3">
    <location>
        <begin position="23"/>
        <end position="37"/>
    </location>
</feature>
<organism evidence="5 6">
    <name type="scientific">Agromyces intestinalis</name>
    <dbReference type="NCBI Taxonomy" id="2592652"/>
    <lineage>
        <taxon>Bacteria</taxon>
        <taxon>Bacillati</taxon>
        <taxon>Actinomycetota</taxon>
        <taxon>Actinomycetes</taxon>
        <taxon>Micrococcales</taxon>
        <taxon>Microbacteriaceae</taxon>
        <taxon>Agromyces</taxon>
    </lineage>
</organism>
<keyword evidence="6" id="KW-1185">Reference proteome</keyword>
<dbReference type="InterPro" id="IPR036390">
    <property type="entry name" value="WH_DNA-bd_sf"/>
</dbReference>
<dbReference type="SUPFAM" id="SSF100950">
    <property type="entry name" value="NagB/RpiA/CoA transferase-like"/>
    <property type="match status" value="1"/>
</dbReference>
<keyword evidence="1" id="KW-0805">Transcription regulation</keyword>
<feature type="domain" description="HTH deoR-type" evidence="4">
    <location>
        <begin position="100"/>
        <end position="155"/>
    </location>
</feature>
<dbReference type="PANTHER" id="PTHR30363:SF58">
    <property type="entry name" value="REGULATORY PROTEIN, DEOR FAMILY"/>
    <property type="match status" value="1"/>
</dbReference>
<evidence type="ECO:0000256" key="3">
    <source>
        <dbReference type="SAM" id="MobiDB-lite"/>
    </source>
</evidence>
<gene>
    <name evidence="5" type="ORF">FLP10_13990</name>
</gene>
<dbReference type="EMBL" id="CP043505">
    <property type="protein sequence ID" value="QEO15414.1"/>
    <property type="molecule type" value="Genomic_DNA"/>
</dbReference>
<dbReference type="Gene3D" id="3.40.50.1360">
    <property type="match status" value="1"/>
</dbReference>
<dbReference type="InterPro" id="IPR050313">
    <property type="entry name" value="Carb_Metab_HTH_regulators"/>
</dbReference>
<sequence length="360" mass="39940">MGRAVERGRAGRLRRRSARIGRGRGERIPRRSRDLERHRRRTRPVGRPAHALDRAARRTRAHRVRGARRRRHRQPPGWWYTGQRREGNAVNEERFRYTSAPERRERLLQYIAEQGYCTIAELSKAFSVSEMTIRRDAQKLVEQELVRGFRGGVGSLSKQDLTGSDYRFRDIAHAAAKHAIASAAVGMVEPHSVVAIDAGTTANQFAQLLPADRDIKVITNSFPALASLVGNPGVEVSCLGGTLHPESLSFDGPATLAGIENIQIQTLFLAASGMSDRGAFCANGFDAITKRALIDVSERVVLLADSTKFDAHAMVRICDWDVVDRLIVDDGISEAQQHMLRQQGVQVEVVPVNESVEAVS</sequence>
<proteinExistence type="predicted"/>
<evidence type="ECO:0000256" key="2">
    <source>
        <dbReference type="ARBA" id="ARBA00023163"/>
    </source>
</evidence>
<evidence type="ECO:0000313" key="6">
    <source>
        <dbReference type="Proteomes" id="UP000324678"/>
    </source>
</evidence>
<dbReference type="Gene3D" id="1.10.10.10">
    <property type="entry name" value="Winged helix-like DNA-binding domain superfamily/Winged helix DNA-binding domain"/>
    <property type="match status" value="1"/>
</dbReference>
<protein>
    <submittedName>
        <fullName evidence="5">DeoR/GlpR transcriptional regulator</fullName>
    </submittedName>
</protein>
<keyword evidence="2" id="KW-0804">Transcription</keyword>
<dbReference type="Pfam" id="PF08220">
    <property type="entry name" value="HTH_DeoR"/>
    <property type="match status" value="1"/>
</dbReference>
<accession>A0A5C1YGW8</accession>
<dbReference type="SMART" id="SM01134">
    <property type="entry name" value="DeoRC"/>
    <property type="match status" value="1"/>
</dbReference>
<dbReference type="PRINTS" id="PR00037">
    <property type="entry name" value="HTHLACR"/>
</dbReference>
<dbReference type="OrthoDB" id="7688673at2"/>
<dbReference type="InterPro" id="IPR001034">
    <property type="entry name" value="DeoR_HTH"/>
</dbReference>
<dbReference type="InterPro" id="IPR014036">
    <property type="entry name" value="DeoR-like_C"/>
</dbReference>
<dbReference type="SMART" id="SM00420">
    <property type="entry name" value="HTH_DEOR"/>
    <property type="match status" value="1"/>
</dbReference>
<dbReference type="PROSITE" id="PS51000">
    <property type="entry name" value="HTH_DEOR_2"/>
    <property type="match status" value="1"/>
</dbReference>
<name>A0A5C1YGW8_9MICO</name>
<dbReference type="AlphaFoldDB" id="A0A5C1YGW8"/>
<evidence type="ECO:0000313" key="5">
    <source>
        <dbReference type="EMBL" id="QEO15414.1"/>
    </source>
</evidence>
<dbReference type="Proteomes" id="UP000324678">
    <property type="component" value="Chromosome"/>
</dbReference>
<reference evidence="5 6" key="1">
    <citation type="submission" date="2019-09" db="EMBL/GenBank/DDBJ databases">
        <title>Genome sequencing of strain KACC 19306.</title>
        <authorList>
            <person name="Heo J."/>
            <person name="Kim S.-J."/>
            <person name="Kim J.-S."/>
            <person name="Hong S.-B."/>
            <person name="Kwon S.-W."/>
        </authorList>
    </citation>
    <scope>NUCLEOTIDE SEQUENCE [LARGE SCALE GENOMIC DNA]</scope>
    <source>
        <strain evidence="5 6">KACC 19306</strain>
    </source>
</reference>
<dbReference type="SUPFAM" id="SSF46785">
    <property type="entry name" value="Winged helix' DNA-binding domain"/>
    <property type="match status" value="1"/>
</dbReference>
<dbReference type="KEGG" id="ail:FLP10_13990"/>
<dbReference type="InterPro" id="IPR037171">
    <property type="entry name" value="NagB/RpiA_transferase-like"/>
</dbReference>
<dbReference type="PANTHER" id="PTHR30363">
    <property type="entry name" value="HTH-TYPE TRANSCRIPTIONAL REGULATOR SRLR-RELATED"/>
    <property type="match status" value="1"/>
</dbReference>
<evidence type="ECO:0000256" key="1">
    <source>
        <dbReference type="ARBA" id="ARBA00023015"/>
    </source>
</evidence>
<evidence type="ECO:0000259" key="4">
    <source>
        <dbReference type="PROSITE" id="PS51000"/>
    </source>
</evidence>
<dbReference type="GO" id="GO:0003700">
    <property type="term" value="F:DNA-binding transcription factor activity"/>
    <property type="evidence" value="ECO:0007669"/>
    <property type="project" value="InterPro"/>
</dbReference>
<dbReference type="Pfam" id="PF00455">
    <property type="entry name" value="DeoRC"/>
    <property type="match status" value="1"/>
</dbReference>
<feature type="region of interest" description="Disordered" evidence="3">
    <location>
        <begin position="1"/>
        <end position="82"/>
    </location>
</feature>
<feature type="compositionally biased region" description="Basic residues" evidence="3">
    <location>
        <begin position="10"/>
        <end position="22"/>
    </location>
</feature>